<organism evidence="2 3">
    <name type="scientific">Diversispora epigaea</name>
    <dbReference type="NCBI Taxonomy" id="1348612"/>
    <lineage>
        <taxon>Eukaryota</taxon>
        <taxon>Fungi</taxon>
        <taxon>Fungi incertae sedis</taxon>
        <taxon>Mucoromycota</taxon>
        <taxon>Glomeromycotina</taxon>
        <taxon>Glomeromycetes</taxon>
        <taxon>Diversisporales</taxon>
        <taxon>Diversisporaceae</taxon>
        <taxon>Diversispora</taxon>
    </lineage>
</organism>
<gene>
    <name evidence="2" type="ORF">Glove_642g37</name>
</gene>
<dbReference type="Proteomes" id="UP000266861">
    <property type="component" value="Unassembled WGS sequence"/>
</dbReference>
<accession>A0A397G7T3</accession>
<keyword evidence="3" id="KW-1185">Reference proteome</keyword>
<reference evidence="2 3" key="1">
    <citation type="submission" date="2018-08" db="EMBL/GenBank/DDBJ databases">
        <title>Genome and evolution of the arbuscular mycorrhizal fungus Diversispora epigaea (formerly Glomus versiforme) and its bacterial endosymbionts.</title>
        <authorList>
            <person name="Sun X."/>
            <person name="Fei Z."/>
            <person name="Harrison M."/>
        </authorList>
    </citation>
    <scope>NUCLEOTIDE SEQUENCE [LARGE SCALE GENOMIC DNA]</scope>
    <source>
        <strain evidence="2 3">IT104</strain>
    </source>
</reference>
<evidence type="ECO:0000313" key="3">
    <source>
        <dbReference type="Proteomes" id="UP000266861"/>
    </source>
</evidence>
<protein>
    <submittedName>
        <fullName evidence="2">Uncharacterized protein</fullName>
    </submittedName>
</protein>
<dbReference type="OrthoDB" id="2438411at2759"/>
<name>A0A397G7T3_9GLOM</name>
<evidence type="ECO:0000256" key="1">
    <source>
        <dbReference type="SAM" id="MobiDB-lite"/>
    </source>
</evidence>
<dbReference type="EMBL" id="PQFF01000533">
    <property type="protein sequence ID" value="RHZ45924.1"/>
    <property type="molecule type" value="Genomic_DNA"/>
</dbReference>
<feature type="region of interest" description="Disordered" evidence="1">
    <location>
        <begin position="102"/>
        <end position="123"/>
    </location>
</feature>
<comment type="caution">
    <text evidence="2">The sequence shown here is derived from an EMBL/GenBank/DDBJ whole genome shotgun (WGS) entry which is preliminary data.</text>
</comment>
<proteinExistence type="predicted"/>
<sequence>MMPFDVYANYVRKAVEEYSEEVDLRRLPTGYSTSYPPKQGLCDRCKLPFINEDSGVTFICGHGYHTGCYNRKCTYCEEYYKRGIFENVNSFLKRIEKGANTLTQEDLDDERNDIEEEQEQTEEIEMQDISNRLEVEINQIENW</sequence>
<feature type="compositionally biased region" description="Acidic residues" evidence="1">
    <location>
        <begin position="105"/>
        <end position="123"/>
    </location>
</feature>
<evidence type="ECO:0000313" key="2">
    <source>
        <dbReference type="EMBL" id="RHZ45924.1"/>
    </source>
</evidence>
<dbReference type="AlphaFoldDB" id="A0A397G7T3"/>